<dbReference type="Proteomes" id="UP000006732">
    <property type="component" value="Chromosome"/>
</dbReference>
<dbReference type="KEGG" id="ppd:Ppro_0067"/>
<protein>
    <submittedName>
        <fullName evidence="1">Uncharacterized protein</fullName>
    </submittedName>
</protein>
<dbReference type="STRING" id="338966.Ppro_0067"/>
<accession>A1AK37</accession>
<evidence type="ECO:0000313" key="1">
    <source>
        <dbReference type="EMBL" id="ABK97707.1"/>
    </source>
</evidence>
<evidence type="ECO:0000313" key="2">
    <source>
        <dbReference type="Proteomes" id="UP000006732"/>
    </source>
</evidence>
<dbReference type="SUPFAM" id="SSF53850">
    <property type="entry name" value="Periplasmic binding protein-like II"/>
    <property type="match status" value="1"/>
</dbReference>
<reference evidence="1 2" key="1">
    <citation type="submission" date="2006-10" db="EMBL/GenBank/DDBJ databases">
        <title>Complete sequence of chromosome of Pelobacter propionicus DSM 2379.</title>
        <authorList>
            <consortium name="US DOE Joint Genome Institute"/>
            <person name="Copeland A."/>
            <person name="Lucas S."/>
            <person name="Lapidus A."/>
            <person name="Barry K."/>
            <person name="Detter J.C."/>
            <person name="Glavina del Rio T."/>
            <person name="Hammon N."/>
            <person name="Israni S."/>
            <person name="Dalin E."/>
            <person name="Tice H."/>
            <person name="Pitluck S."/>
            <person name="Saunders E."/>
            <person name="Brettin T."/>
            <person name="Bruce D."/>
            <person name="Han C."/>
            <person name="Tapia R."/>
            <person name="Schmutz J."/>
            <person name="Larimer F."/>
            <person name="Land M."/>
            <person name="Hauser L."/>
            <person name="Kyrpides N."/>
            <person name="Kim E."/>
            <person name="Lovley D."/>
            <person name="Richardson P."/>
        </authorList>
    </citation>
    <scope>NUCLEOTIDE SEQUENCE [LARGE SCALE GENOMIC DNA]</scope>
    <source>
        <strain evidence="2">DSM 2379 / NBRC 103807 / OttBd1</strain>
    </source>
</reference>
<sequence>MMRLLALSVLFIILTATVATGQSKVIYPAFESETDSRYSDLLEILKTALDKTVAEYGPYTLQPSRSGMNEARSFAELSNPAGMVTIAWGGTSVRKEKEYRVVRIPLRKGILGYRVALIAKQRQADMDRIRNPGDLRKVRIGQGIGWGDVAIYEANGIKVDTAGYESLFTMVAANRIDLFPRGINEVFNEFAARRRSIPNLGVEKNLLIYYPWPYYFFFNKTNAALAKRVEAGIRKMRKDGSFDAIFMKYNRSSIIKANLKNRRIIRIQNPTLPRETPLADASLWFDPAAMK</sequence>
<organism evidence="1 2">
    <name type="scientific">Pelobacter propionicus (strain DSM 2379 / NBRC 103807 / OttBd1)</name>
    <dbReference type="NCBI Taxonomy" id="338966"/>
    <lineage>
        <taxon>Bacteria</taxon>
        <taxon>Pseudomonadati</taxon>
        <taxon>Thermodesulfobacteriota</taxon>
        <taxon>Desulfuromonadia</taxon>
        <taxon>Desulfuromonadales</taxon>
        <taxon>Desulfuromonadaceae</taxon>
        <taxon>Pelobacter</taxon>
    </lineage>
</organism>
<dbReference type="HOGENOM" id="CLU_066015_1_0_7"/>
<dbReference type="EMBL" id="CP000482">
    <property type="protein sequence ID" value="ABK97707.1"/>
    <property type="molecule type" value="Genomic_DNA"/>
</dbReference>
<dbReference type="Gene3D" id="3.40.190.10">
    <property type="entry name" value="Periplasmic binding protein-like II"/>
    <property type="match status" value="2"/>
</dbReference>
<proteinExistence type="predicted"/>
<dbReference type="eggNOG" id="COG0834">
    <property type="taxonomic scope" value="Bacteria"/>
</dbReference>
<dbReference type="RefSeq" id="WP_011734022.1">
    <property type="nucleotide sequence ID" value="NC_008609.1"/>
</dbReference>
<dbReference type="AlphaFoldDB" id="A1AK37"/>
<gene>
    <name evidence="1" type="ordered locus">Ppro_0067</name>
</gene>
<name>A1AK37_PELPD</name>
<keyword evidence="2" id="KW-1185">Reference proteome</keyword>